<feature type="region of interest" description="Disordered" evidence="1">
    <location>
        <begin position="237"/>
        <end position="266"/>
    </location>
</feature>
<comment type="caution">
    <text evidence="2">The sequence shown here is derived from an EMBL/GenBank/DDBJ whole genome shotgun (WGS) entry which is preliminary data.</text>
</comment>
<evidence type="ECO:0000256" key="1">
    <source>
        <dbReference type="SAM" id="MobiDB-lite"/>
    </source>
</evidence>
<reference evidence="2 3" key="1">
    <citation type="submission" date="2023-11" db="EMBL/GenBank/DDBJ databases">
        <title>Halocaridina rubra genome assembly.</title>
        <authorList>
            <person name="Smith C."/>
        </authorList>
    </citation>
    <scope>NUCLEOTIDE SEQUENCE [LARGE SCALE GENOMIC DNA]</scope>
    <source>
        <strain evidence="2">EP-1</strain>
        <tissue evidence="2">Whole</tissue>
    </source>
</reference>
<dbReference type="Proteomes" id="UP001381693">
    <property type="component" value="Unassembled WGS sequence"/>
</dbReference>
<proteinExistence type="predicted"/>
<evidence type="ECO:0000313" key="2">
    <source>
        <dbReference type="EMBL" id="KAK7070142.1"/>
    </source>
</evidence>
<sequence length="328" mass="36508">MTVLSFLLQKPQKGKRTDKIQADIKPIALRAADDMFKEAAISLVDAEFEQNKVELAWSDLQDELGLEHTANMKQCLKVAISRYMAHPDISHLSIQEENGIPFLKSSQPGALPSHLHKLEVAVEKVLLEIHHFLSHGDKIHLTLESKLQPAFAMYDNLETRLATNGIKGKKANKAMENYAWNVRIIRGQLDRLVALKKKCKIAMEQVESTKATLSTFNTKEKSPSVRERPRLTLANRHNTTENLTSYGSLGRSPTTPGGDCKPKSILKKSNSNLESSSIGYVNEDFLVTPGSSANVVGDDEDTTELLKPPLLHSFSYTPGFNYEQNTAL</sequence>
<feature type="compositionally biased region" description="Polar residues" evidence="1">
    <location>
        <begin position="237"/>
        <end position="255"/>
    </location>
</feature>
<dbReference type="AlphaFoldDB" id="A0AAN8WSC6"/>
<accession>A0AAN8WSC6</accession>
<protein>
    <submittedName>
        <fullName evidence="2">Uncharacterized protein</fullName>
    </submittedName>
</protein>
<dbReference type="EMBL" id="JAXCGZ010015523">
    <property type="protein sequence ID" value="KAK7070142.1"/>
    <property type="molecule type" value="Genomic_DNA"/>
</dbReference>
<organism evidence="2 3">
    <name type="scientific">Halocaridina rubra</name>
    <name type="common">Hawaiian red shrimp</name>
    <dbReference type="NCBI Taxonomy" id="373956"/>
    <lineage>
        <taxon>Eukaryota</taxon>
        <taxon>Metazoa</taxon>
        <taxon>Ecdysozoa</taxon>
        <taxon>Arthropoda</taxon>
        <taxon>Crustacea</taxon>
        <taxon>Multicrustacea</taxon>
        <taxon>Malacostraca</taxon>
        <taxon>Eumalacostraca</taxon>
        <taxon>Eucarida</taxon>
        <taxon>Decapoda</taxon>
        <taxon>Pleocyemata</taxon>
        <taxon>Caridea</taxon>
        <taxon>Atyoidea</taxon>
        <taxon>Atyidae</taxon>
        <taxon>Halocaridina</taxon>
    </lineage>
</organism>
<gene>
    <name evidence="2" type="ORF">SK128_011546</name>
</gene>
<evidence type="ECO:0000313" key="3">
    <source>
        <dbReference type="Proteomes" id="UP001381693"/>
    </source>
</evidence>
<name>A0AAN8WSC6_HALRR</name>
<keyword evidence="3" id="KW-1185">Reference proteome</keyword>